<protein>
    <submittedName>
        <fullName evidence="2">Uncharacterized protein</fullName>
    </submittedName>
</protein>
<proteinExistence type="predicted"/>
<evidence type="ECO:0000256" key="1">
    <source>
        <dbReference type="SAM" id="MobiDB-lite"/>
    </source>
</evidence>
<name>A0A0R1SDT1_9LACO</name>
<accession>A0A0R1SDT1</accession>
<keyword evidence="3" id="KW-1185">Reference proteome</keyword>
<evidence type="ECO:0000313" key="2">
    <source>
        <dbReference type="EMBL" id="KRL67485.1"/>
    </source>
</evidence>
<feature type="compositionally biased region" description="Polar residues" evidence="1">
    <location>
        <begin position="1"/>
        <end position="15"/>
    </location>
</feature>
<gene>
    <name evidence="2" type="ORF">FC27_GL001801</name>
</gene>
<dbReference type="Proteomes" id="UP000051647">
    <property type="component" value="Unassembled WGS sequence"/>
</dbReference>
<organism evidence="2 3">
    <name type="scientific">Companilactobacillus versmoldensis DSM 14857 = KCTC 3814</name>
    <dbReference type="NCBI Taxonomy" id="1423815"/>
    <lineage>
        <taxon>Bacteria</taxon>
        <taxon>Bacillati</taxon>
        <taxon>Bacillota</taxon>
        <taxon>Bacilli</taxon>
        <taxon>Lactobacillales</taxon>
        <taxon>Lactobacillaceae</taxon>
        <taxon>Companilactobacillus</taxon>
    </lineage>
</organism>
<comment type="caution">
    <text evidence="2">The sequence shown here is derived from an EMBL/GenBank/DDBJ whole genome shotgun (WGS) entry which is preliminary data.</text>
</comment>
<dbReference type="RefSeq" id="WP_156402503.1">
    <property type="nucleotide sequence ID" value="NZ_AZFA01000005.1"/>
</dbReference>
<feature type="region of interest" description="Disordered" evidence="1">
    <location>
        <begin position="1"/>
        <end position="34"/>
    </location>
</feature>
<sequence>MNSNSEKYSNNQEIGTTGAAPNKHSVAQADESIALSDTQTRTQVQLIIGKNH</sequence>
<reference evidence="2 3" key="1">
    <citation type="journal article" date="2015" name="Genome Announc.">
        <title>Expanding the biotechnology potential of lactobacilli through comparative genomics of 213 strains and associated genera.</title>
        <authorList>
            <person name="Sun Z."/>
            <person name="Harris H.M."/>
            <person name="McCann A."/>
            <person name="Guo C."/>
            <person name="Argimon S."/>
            <person name="Zhang W."/>
            <person name="Yang X."/>
            <person name="Jeffery I.B."/>
            <person name="Cooney J.C."/>
            <person name="Kagawa T.F."/>
            <person name="Liu W."/>
            <person name="Song Y."/>
            <person name="Salvetti E."/>
            <person name="Wrobel A."/>
            <person name="Rasinkangas P."/>
            <person name="Parkhill J."/>
            <person name="Rea M.C."/>
            <person name="O'Sullivan O."/>
            <person name="Ritari J."/>
            <person name="Douillard F.P."/>
            <person name="Paul Ross R."/>
            <person name="Yang R."/>
            <person name="Briner A.E."/>
            <person name="Felis G.E."/>
            <person name="de Vos W.M."/>
            <person name="Barrangou R."/>
            <person name="Klaenhammer T.R."/>
            <person name="Caufield P.W."/>
            <person name="Cui Y."/>
            <person name="Zhang H."/>
            <person name="O'Toole P.W."/>
        </authorList>
    </citation>
    <scope>NUCLEOTIDE SEQUENCE [LARGE SCALE GENOMIC DNA]</scope>
    <source>
        <strain evidence="2 3">DSM 14857</strain>
    </source>
</reference>
<dbReference type="PATRIC" id="fig|1423815.3.peg.1844"/>
<evidence type="ECO:0000313" key="3">
    <source>
        <dbReference type="Proteomes" id="UP000051647"/>
    </source>
</evidence>
<dbReference type="EMBL" id="AZFA01000005">
    <property type="protein sequence ID" value="KRL67485.1"/>
    <property type="molecule type" value="Genomic_DNA"/>
</dbReference>
<dbReference type="AlphaFoldDB" id="A0A0R1SDT1"/>